<dbReference type="EMBL" id="HBUF01647169">
    <property type="protein sequence ID" value="CAG6786162.1"/>
    <property type="molecule type" value="Transcribed_RNA"/>
</dbReference>
<name>A0A8D9FDL5_9HEMI</name>
<dbReference type="AlphaFoldDB" id="A0A8D9FDL5"/>
<evidence type="ECO:0000313" key="1">
    <source>
        <dbReference type="EMBL" id="CAG6786162.1"/>
    </source>
</evidence>
<accession>A0A8D9FDL5</accession>
<sequence>MGTPGQGEPVSMESLFKEIREMRTAMDQNDAEHSNKLDSIQKTIDPMSQQLEKHSTAISYLNYDSSRKNLLIFNLTEQQDETLNVLIGKVLDLFTRGLRVSNFTIQEIDSVKRLGPKSSVHRARPIMVKLVSQFRKSEILKNVKYLKNSGLSVQPDYPPEVREKRKQLVNEMKTLRSQGKYAYIKYDKLVVLDKIPDRNPLKRLPSHSPEVPVKKAYVGVASSNPVDFDLANLFSSQGLPASQDIMMMDSSGEINNAVAQTDMGTVPTNELVAKEKVGSSQQHQTSITQYIDVQKNG</sequence>
<protein>
    <submittedName>
        <fullName evidence="1">Uncharacterized protein</fullName>
    </submittedName>
</protein>
<proteinExistence type="predicted"/>
<organism evidence="1">
    <name type="scientific">Cacopsylla melanoneura</name>
    <dbReference type="NCBI Taxonomy" id="428564"/>
    <lineage>
        <taxon>Eukaryota</taxon>
        <taxon>Metazoa</taxon>
        <taxon>Ecdysozoa</taxon>
        <taxon>Arthropoda</taxon>
        <taxon>Hexapoda</taxon>
        <taxon>Insecta</taxon>
        <taxon>Pterygota</taxon>
        <taxon>Neoptera</taxon>
        <taxon>Paraneoptera</taxon>
        <taxon>Hemiptera</taxon>
        <taxon>Sternorrhyncha</taxon>
        <taxon>Psylloidea</taxon>
        <taxon>Psyllidae</taxon>
        <taxon>Psyllinae</taxon>
        <taxon>Cacopsylla</taxon>
    </lineage>
</organism>
<reference evidence="1" key="1">
    <citation type="submission" date="2021-05" db="EMBL/GenBank/DDBJ databases">
        <authorList>
            <person name="Alioto T."/>
            <person name="Alioto T."/>
            <person name="Gomez Garrido J."/>
        </authorList>
    </citation>
    <scope>NUCLEOTIDE SEQUENCE</scope>
</reference>